<evidence type="ECO:0000256" key="4">
    <source>
        <dbReference type="ARBA" id="ARBA00022692"/>
    </source>
</evidence>
<evidence type="ECO:0000313" key="8">
    <source>
        <dbReference type="EMBL" id="MBL6081950.1"/>
    </source>
</evidence>
<comment type="subcellular location">
    <subcellularLocation>
        <location evidence="1">Cell membrane</location>
        <topology evidence="1">Multi-pass membrane protein</topology>
    </subcellularLocation>
</comment>
<feature type="transmembrane region" description="Helical" evidence="7">
    <location>
        <begin position="114"/>
        <end position="136"/>
    </location>
</feature>
<name>A0ABS1UB86_9PROT</name>
<feature type="transmembrane region" description="Helical" evidence="7">
    <location>
        <begin position="80"/>
        <end position="102"/>
    </location>
</feature>
<evidence type="ECO:0000256" key="7">
    <source>
        <dbReference type="SAM" id="Phobius"/>
    </source>
</evidence>
<keyword evidence="9" id="KW-1185">Reference proteome</keyword>
<keyword evidence="5 7" id="KW-1133">Transmembrane helix</keyword>
<evidence type="ECO:0000313" key="9">
    <source>
        <dbReference type="Proteomes" id="UP000660885"/>
    </source>
</evidence>
<evidence type="ECO:0000256" key="3">
    <source>
        <dbReference type="ARBA" id="ARBA00022475"/>
    </source>
</evidence>
<comment type="caution">
    <text evidence="8">The sequence shown here is derived from an EMBL/GenBank/DDBJ whole genome shotgun (WGS) entry which is preliminary data.</text>
</comment>
<feature type="transmembrane region" description="Helical" evidence="7">
    <location>
        <begin position="12"/>
        <end position="36"/>
    </location>
</feature>
<dbReference type="Pfam" id="PF03994">
    <property type="entry name" value="DUF350"/>
    <property type="match status" value="1"/>
</dbReference>
<evidence type="ECO:0000256" key="1">
    <source>
        <dbReference type="ARBA" id="ARBA00004651"/>
    </source>
</evidence>
<dbReference type="InterPro" id="IPR007140">
    <property type="entry name" value="DUF350"/>
</dbReference>
<gene>
    <name evidence="8" type="ORF">JMJ56_28625</name>
</gene>
<evidence type="ECO:0000256" key="2">
    <source>
        <dbReference type="ARBA" id="ARBA00005779"/>
    </source>
</evidence>
<keyword evidence="4 7" id="KW-0812">Transmembrane</keyword>
<reference evidence="8 9" key="1">
    <citation type="submission" date="2021-01" db="EMBL/GenBank/DDBJ databases">
        <title>Belnapia mucosa sp. nov. and Belnapia arida sp. nov., isolated from the Tabernas Desert (Almeria, Spain).</title>
        <authorList>
            <person name="Molina-Menor E."/>
            <person name="Vidal-Verdu A."/>
            <person name="Calonge A."/>
            <person name="Satari L."/>
            <person name="Pereto J."/>
            <person name="Porcar M."/>
        </authorList>
    </citation>
    <scope>NUCLEOTIDE SEQUENCE [LARGE SCALE GENOMIC DNA]</scope>
    <source>
        <strain evidence="8 9">T18</strain>
    </source>
</reference>
<accession>A0ABS1UB86</accession>
<sequence>MDSILETLGSGLPILVLQLAATLGLLAIGIACYMAVTPFQEGRLVREGNAAAGIVLMGALVALAIPLAATLATSAVTLDILIWGAVAVVVQLLAFLLTAALFRGLRAMIEAGNAGAACVVVGIQLAIALINAGAMAG</sequence>
<dbReference type="EMBL" id="JAETWB010000042">
    <property type="protein sequence ID" value="MBL6081950.1"/>
    <property type="molecule type" value="Genomic_DNA"/>
</dbReference>
<dbReference type="PANTHER" id="PTHR40043:SF1">
    <property type="entry name" value="UPF0719 INNER MEMBRANE PROTEIN YJFL"/>
    <property type="match status" value="1"/>
</dbReference>
<proteinExistence type="inferred from homology"/>
<dbReference type="PANTHER" id="PTHR40043">
    <property type="entry name" value="UPF0719 INNER MEMBRANE PROTEIN YJFL"/>
    <property type="match status" value="1"/>
</dbReference>
<dbReference type="RefSeq" id="WP_202835163.1">
    <property type="nucleotide sequence ID" value="NZ_JAETWB010000042.1"/>
</dbReference>
<organism evidence="8 9">
    <name type="scientific">Belnapia arida</name>
    <dbReference type="NCBI Taxonomy" id="2804533"/>
    <lineage>
        <taxon>Bacteria</taxon>
        <taxon>Pseudomonadati</taxon>
        <taxon>Pseudomonadota</taxon>
        <taxon>Alphaproteobacteria</taxon>
        <taxon>Acetobacterales</taxon>
        <taxon>Roseomonadaceae</taxon>
        <taxon>Belnapia</taxon>
    </lineage>
</organism>
<protein>
    <submittedName>
        <fullName evidence="8">DUF350 domain-containing protein</fullName>
    </submittedName>
</protein>
<comment type="similarity">
    <text evidence="2">Belongs to the UPF0719 family.</text>
</comment>
<feature type="transmembrane region" description="Helical" evidence="7">
    <location>
        <begin position="48"/>
        <end position="68"/>
    </location>
</feature>
<evidence type="ECO:0000256" key="5">
    <source>
        <dbReference type="ARBA" id="ARBA00022989"/>
    </source>
</evidence>
<keyword evidence="3" id="KW-1003">Cell membrane</keyword>
<evidence type="ECO:0000256" key="6">
    <source>
        <dbReference type="ARBA" id="ARBA00023136"/>
    </source>
</evidence>
<keyword evidence="6 7" id="KW-0472">Membrane</keyword>
<dbReference type="Proteomes" id="UP000660885">
    <property type="component" value="Unassembled WGS sequence"/>
</dbReference>